<gene>
    <name evidence="4" type="ORF">Slati_3693500</name>
</gene>
<keyword evidence="1" id="KW-0479">Metal-binding</keyword>
<dbReference type="GO" id="GO:0008270">
    <property type="term" value="F:zinc ion binding"/>
    <property type="evidence" value="ECO:0007669"/>
    <property type="project" value="UniProtKB-KW"/>
</dbReference>
<dbReference type="GO" id="GO:0003676">
    <property type="term" value="F:nucleic acid binding"/>
    <property type="evidence" value="ECO:0007669"/>
    <property type="project" value="InterPro"/>
</dbReference>
<proteinExistence type="predicted"/>
<keyword evidence="1" id="KW-0862">Zinc</keyword>
<name>A0AAW2U2N0_9LAMI</name>
<feature type="compositionally biased region" description="Polar residues" evidence="2">
    <location>
        <begin position="115"/>
        <end position="128"/>
    </location>
</feature>
<dbReference type="InterPro" id="IPR001878">
    <property type="entry name" value="Znf_CCHC"/>
</dbReference>
<protein>
    <recommendedName>
        <fullName evidence="3">CCHC-type domain-containing protein</fullName>
    </recommendedName>
</protein>
<dbReference type="PANTHER" id="PTHR31286">
    <property type="entry name" value="GLYCINE-RICH CELL WALL STRUCTURAL PROTEIN 1.8-LIKE"/>
    <property type="match status" value="1"/>
</dbReference>
<comment type="caution">
    <text evidence="4">The sequence shown here is derived from an EMBL/GenBank/DDBJ whole genome shotgun (WGS) entry which is preliminary data.</text>
</comment>
<dbReference type="EMBL" id="JACGWN010000013">
    <property type="protein sequence ID" value="KAL0411038.1"/>
    <property type="molecule type" value="Genomic_DNA"/>
</dbReference>
<dbReference type="AlphaFoldDB" id="A0AAW2U2N0"/>
<sequence length="156" mass="17276">MMNLGVATLLGNRIGAFKDMETDNTGRSWGVFLRIRIGLNVNQPLKRALKVCLTSGEELLARLTYEHLPNFCYLCGMLGHIDKYCEGHFEESFRDSGTETPYGPWLRAPLPSRGQFQTSSYGSSNMATHTHHQTSTKTGPLSSKILGATSNKDSSF</sequence>
<evidence type="ECO:0000256" key="2">
    <source>
        <dbReference type="SAM" id="MobiDB-lite"/>
    </source>
</evidence>
<feature type="region of interest" description="Disordered" evidence="2">
    <location>
        <begin position="115"/>
        <end position="156"/>
    </location>
</feature>
<organism evidence="4">
    <name type="scientific">Sesamum latifolium</name>
    <dbReference type="NCBI Taxonomy" id="2727402"/>
    <lineage>
        <taxon>Eukaryota</taxon>
        <taxon>Viridiplantae</taxon>
        <taxon>Streptophyta</taxon>
        <taxon>Embryophyta</taxon>
        <taxon>Tracheophyta</taxon>
        <taxon>Spermatophyta</taxon>
        <taxon>Magnoliopsida</taxon>
        <taxon>eudicotyledons</taxon>
        <taxon>Gunneridae</taxon>
        <taxon>Pentapetalae</taxon>
        <taxon>asterids</taxon>
        <taxon>lamiids</taxon>
        <taxon>Lamiales</taxon>
        <taxon>Pedaliaceae</taxon>
        <taxon>Sesamum</taxon>
    </lineage>
</organism>
<evidence type="ECO:0000259" key="3">
    <source>
        <dbReference type="PROSITE" id="PS50158"/>
    </source>
</evidence>
<feature type="domain" description="CCHC-type" evidence="3">
    <location>
        <begin position="72"/>
        <end position="85"/>
    </location>
</feature>
<keyword evidence="1" id="KW-0863">Zinc-finger</keyword>
<dbReference type="PROSITE" id="PS50158">
    <property type="entry name" value="ZF_CCHC"/>
    <property type="match status" value="1"/>
</dbReference>
<dbReference type="PANTHER" id="PTHR31286:SF167">
    <property type="entry name" value="OS09G0268800 PROTEIN"/>
    <property type="match status" value="1"/>
</dbReference>
<dbReference type="InterPro" id="IPR040256">
    <property type="entry name" value="At4g02000-like"/>
</dbReference>
<accession>A0AAW2U2N0</accession>
<evidence type="ECO:0000256" key="1">
    <source>
        <dbReference type="PROSITE-ProRule" id="PRU00047"/>
    </source>
</evidence>
<reference evidence="4" key="1">
    <citation type="submission" date="2020-06" db="EMBL/GenBank/DDBJ databases">
        <authorList>
            <person name="Li T."/>
            <person name="Hu X."/>
            <person name="Zhang T."/>
            <person name="Song X."/>
            <person name="Zhang H."/>
            <person name="Dai N."/>
            <person name="Sheng W."/>
            <person name="Hou X."/>
            <person name="Wei L."/>
        </authorList>
    </citation>
    <scope>NUCLEOTIDE SEQUENCE</scope>
    <source>
        <strain evidence="4">KEN1</strain>
        <tissue evidence="4">Leaf</tissue>
    </source>
</reference>
<reference evidence="4" key="2">
    <citation type="journal article" date="2024" name="Plant">
        <title>Genomic evolution and insights into agronomic trait innovations of Sesamum species.</title>
        <authorList>
            <person name="Miao H."/>
            <person name="Wang L."/>
            <person name="Qu L."/>
            <person name="Liu H."/>
            <person name="Sun Y."/>
            <person name="Le M."/>
            <person name="Wang Q."/>
            <person name="Wei S."/>
            <person name="Zheng Y."/>
            <person name="Lin W."/>
            <person name="Duan Y."/>
            <person name="Cao H."/>
            <person name="Xiong S."/>
            <person name="Wang X."/>
            <person name="Wei L."/>
            <person name="Li C."/>
            <person name="Ma Q."/>
            <person name="Ju M."/>
            <person name="Zhao R."/>
            <person name="Li G."/>
            <person name="Mu C."/>
            <person name="Tian Q."/>
            <person name="Mei H."/>
            <person name="Zhang T."/>
            <person name="Gao T."/>
            <person name="Zhang H."/>
        </authorList>
    </citation>
    <scope>NUCLEOTIDE SEQUENCE</scope>
    <source>
        <strain evidence="4">KEN1</strain>
    </source>
</reference>
<dbReference type="InterPro" id="IPR025836">
    <property type="entry name" value="Zn_knuckle_CX2CX4HX4C"/>
</dbReference>
<evidence type="ECO:0000313" key="4">
    <source>
        <dbReference type="EMBL" id="KAL0411038.1"/>
    </source>
</evidence>
<dbReference type="Pfam" id="PF14392">
    <property type="entry name" value="zf-CCHC_4"/>
    <property type="match status" value="1"/>
</dbReference>